<dbReference type="SUPFAM" id="SSF48498">
    <property type="entry name" value="Tetracyclin repressor-like, C-terminal domain"/>
    <property type="match status" value="1"/>
</dbReference>
<dbReference type="SUPFAM" id="SSF46689">
    <property type="entry name" value="Homeodomain-like"/>
    <property type="match status" value="1"/>
</dbReference>
<name>A0ABX8BKJ6_9ACTN</name>
<evidence type="ECO:0000313" key="6">
    <source>
        <dbReference type="Proteomes" id="UP000676079"/>
    </source>
</evidence>
<dbReference type="InterPro" id="IPR036271">
    <property type="entry name" value="Tet_transcr_reg_TetR-rel_C_sf"/>
</dbReference>
<feature type="domain" description="Tetracycline repressor TetR C-terminal" evidence="4">
    <location>
        <begin position="88"/>
        <end position="204"/>
    </location>
</feature>
<dbReference type="InterPro" id="IPR009057">
    <property type="entry name" value="Homeodomain-like_sf"/>
</dbReference>
<evidence type="ECO:0000313" key="5">
    <source>
        <dbReference type="EMBL" id="QUX21547.1"/>
    </source>
</evidence>
<gene>
    <name evidence="5" type="ORF">KGD84_24555</name>
</gene>
<keyword evidence="6" id="KW-1185">Reference proteome</keyword>
<evidence type="ECO:0000256" key="2">
    <source>
        <dbReference type="ARBA" id="ARBA00023163"/>
    </source>
</evidence>
<sequence length="262" mass="27390">MACARRAELVSGSGPLARNGGRPATIDVDDIVAAGRELGMRDLSLSAVAARLGVTPAALYRHVDGRWGLEQLVGESLLADLELDDDPQEGVEAHLVGFSAQLRRFTLEHPGLADYLQSVFPRGASGAALMMSEVAALERRGYDTSAALVLTNAAAALTIGLAAAEDHRSAEDHPEGRRRREEAAERIVAEHPALGAAYTRMPYVTGEVFTHLLLTAAIGGLVAVAPVGRPVDEIIAELGRRGGLVPSPGRDTGPGAVAAEAR</sequence>
<keyword evidence="2" id="KW-0804">Transcription</keyword>
<dbReference type="Pfam" id="PF02909">
    <property type="entry name" value="TetR_C_1"/>
    <property type="match status" value="1"/>
</dbReference>
<evidence type="ECO:0000256" key="1">
    <source>
        <dbReference type="ARBA" id="ARBA00023015"/>
    </source>
</evidence>
<reference evidence="5 6" key="1">
    <citation type="submission" date="2021-05" db="EMBL/GenBank/DDBJ databases">
        <title>Direct Submission.</title>
        <authorList>
            <person name="Li K."/>
            <person name="Gao J."/>
        </authorList>
    </citation>
    <scope>NUCLEOTIDE SEQUENCE [LARGE SCALE GENOMIC DNA]</scope>
    <source>
        <strain evidence="5 6">Mg02</strain>
    </source>
</reference>
<protein>
    <submittedName>
        <fullName evidence="5">TetR/AcrR family transcriptional regulator C-terminal domain-containing protein</fullName>
    </submittedName>
</protein>
<evidence type="ECO:0000256" key="3">
    <source>
        <dbReference type="SAM" id="MobiDB-lite"/>
    </source>
</evidence>
<dbReference type="Proteomes" id="UP000676079">
    <property type="component" value="Chromosome"/>
</dbReference>
<dbReference type="EMBL" id="CP074133">
    <property type="protein sequence ID" value="QUX21547.1"/>
    <property type="molecule type" value="Genomic_DNA"/>
</dbReference>
<feature type="region of interest" description="Disordered" evidence="3">
    <location>
        <begin position="242"/>
        <end position="262"/>
    </location>
</feature>
<accession>A0ABX8BKJ6</accession>
<organism evidence="5 6">
    <name type="scientific">Nocardiopsis changdeensis</name>
    <dbReference type="NCBI Taxonomy" id="2831969"/>
    <lineage>
        <taxon>Bacteria</taxon>
        <taxon>Bacillati</taxon>
        <taxon>Actinomycetota</taxon>
        <taxon>Actinomycetes</taxon>
        <taxon>Streptosporangiales</taxon>
        <taxon>Nocardiopsidaceae</taxon>
        <taxon>Nocardiopsis</taxon>
    </lineage>
</organism>
<dbReference type="Gene3D" id="1.10.357.10">
    <property type="entry name" value="Tetracycline Repressor, domain 2"/>
    <property type="match status" value="1"/>
</dbReference>
<evidence type="ECO:0000259" key="4">
    <source>
        <dbReference type="Pfam" id="PF02909"/>
    </source>
</evidence>
<dbReference type="InterPro" id="IPR004111">
    <property type="entry name" value="Repressor_TetR_C"/>
</dbReference>
<keyword evidence="1" id="KW-0805">Transcription regulation</keyword>
<proteinExistence type="predicted"/>